<reference evidence="1 2" key="1">
    <citation type="submission" date="2017-06" db="EMBL/GenBank/DDBJ databases">
        <title>Complete Genome Sequence of Streptomyces hawaiiensis NRRL 15010 and insights into acyldepsipeptides biosynthesis.</title>
        <authorList>
            <person name="Mariita R.M."/>
            <person name="Sello J.K."/>
        </authorList>
    </citation>
    <scope>NUCLEOTIDE SEQUENCE [LARGE SCALE GENOMIC DNA]</scope>
    <source>
        <strain evidence="1 2">ATCC 12236</strain>
    </source>
</reference>
<dbReference type="AlphaFoldDB" id="A0A6G5R6Z9"/>
<protein>
    <submittedName>
        <fullName evidence="1">Uncharacterized protein</fullName>
    </submittedName>
</protein>
<evidence type="ECO:0000313" key="2">
    <source>
        <dbReference type="Proteomes" id="UP000495940"/>
    </source>
</evidence>
<sequence length="72" mass="7618">MRSSSKRSPDRLLSTATRRVGSPRLQGHLAVGLGDDALLGRHAEDVVHDLPLCSPALPALGDLLGQVAPVLW</sequence>
<proteinExistence type="predicted"/>
<gene>
    <name evidence="1" type="ORF">CEB94_01125</name>
</gene>
<keyword evidence="2" id="KW-1185">Reference proteome</keyword>
<organism evidence="1 2">
    <name type="scientific">Streptomyces hawaiiensis</name>
    <dbReference type="NCBI Taxonomy" id="67305"/>
    <lineage>
        <taxon>Bacteria</taxon>
        <taxon>Bacillati</taxon>
        <taxon>Actinomycetota</taxon>
        <taxon>Actinomycetes</taxon>
        <taxon>Kitasatosporales</taxon>
        <taxon>Streptomycetaceae</taxon>
        <taxon>Streptomyces</taxon>
    </lineage>
</organism>
<dbReference type="Proteomes" id="UP000495940">
    <property type="component" value="Chromosome"/>
</dbReference>
<dbReference type="EMBL" id="CP021978">
    <property type="protein sequence ID" value="QCD53654.1"/>
    <property type="molecule type" value="Genomic_DNA"/>
</dbReference>
<dbReference type="KEGG" id="shaw:CEB94_01125"/>
<evidence type="ECO:0000313" key="1">
    <source>
        <dbReference type="EMBL" id="QCD53654.1"/>
    </source>
</evidence>
<accession>A0A6G5R6Z9</accession>
<name>A0A6G5R6Z9_9ACTN</name>